<dbReference type="InterPro" id="IPR008326">
    <property type="entry name" value="PdhI-like"/>
</dbReference>
<protein>
    <submittedName>
        <fullName evidence="2">Uncharacterized protein YneR</fullName>
    </submittedName>
</protein>
<proteinExistence type="inferred from homology"/>
<evidence type="ECO:0000313" key="3">
    <source>
        <dbReference type="Proteomes" id="UP001235840"/>
    </source>
</evidence>
<gene>
    <name evidence="2" type="ORF">J2S11_001692</name>
</gene>
<dbReference type="InterPro" id="IPR035903">
    <property type="entry name" value="HesB-like_dom_sf"/>
</dbReference>
<evidence type="ECO:0000256" key="1">
    <source>
        <dbReference type="ARBA" id="ARBA00006718"/>
    </source>
</evidence>
<comment type="similarity">
    <text evidence="1">Belongs to the HesB/IscA family.</text>
</comment>
<sequence length="98" mass="11425">MEIKVTQPALHWFQREMDVKEKDAVRFFARYGGCSTVQSGFSIGVNKESPKEIGAQDTVGDVLFFIEKNDLWYFDGKNLTVKYNQKLDEIEYVYEEQS</sequence>
<reference evidence="2 3" key="1">
    <citation type="submission" date="2023-07" db="EMBL/GenBank/DDBJ databases">
        <title>Genomic Encyclopedia of Type Strains, Phase IV (KMG-IV): sequencing the most valuable type-strain genomes for metagenomic binning, comparative biology and taxonomic classification.</title>
        <authorList>
            <person name="Goeker M."/>
        </authorList>
    </citation>
    <scope>NUCLEOTIDE SEQUENCE [LARGE SCALE GENOMIC DNA]</scope>
    <source>
        <strain evidence="2 3">DSM 12751</strain>
    </source>
</reference>
<organism evidence="2 3">
    <name type="scientific">Caldalkalibacillus horti</name>
    <dbReference type="NCBI Taxonomy" id="77523"/>
    <lineage>
        <taxon>Bacteria</taxon>
        <taxon>Bacillati</taxon>
        <taxon>Bacillota</taxon>
        <taxon>Bacilli</taxon>
        <taxon>Bacillales</taxon>
        <taxon>Bacillaceae</taxon>
        <taxon>Caldalkalibacillus</taxon>
    </lineage>
</organism>
<accession>A0ABT9VXR1</accession>
<dbReference type="SUPFAM" id="SSF89360">
    <property type="entry name" value="HesB-like domain"/>
    <property type="match status" value="1"/>
</dbReference>
<evidence type="ECO:0000313" key="2">
    <source>
        <dbReference type="EMBL" id="MDQ0165791.1"/>
    </source>
</evidence>
<dbReference type="PIRSF" id="PIRSF034852">
    <property type="entry name" value="UCP034852"/>
    <property type="match status" value="1"/>
</dbReference>
<dbReference type="EMBL" id="JAUSTY010000006">
    <property type="protein sequence ID" value="MDQ0165791.1"/>
    <property type="molecule type" value="Genomic_DNA"/>
</dbReference>
<dbReference type="RefSeq" id="WP_307393337.1">
    <property type="nucleotide sequence ID" value="NZ_BAAADK010000032.1"/>
</dbReference>
<keyword evidence="3" id="KW-1185">Reference proteome</keyword>
<comment type="caution">
    <text evidence="2">The sequence shown here is derived from an EMBL/GenBank/DDBJ whole genome shotgun (WGS) entry which is preliminary data.</text>
</comment>
<name>A0ABT9VXR1_9BACI</name>
<dbReference type="Proteomes" id="UP001235840">
    <property type="component" value="Unassembled WGS sequence"/>
</dbReference>